<evidence type="ECO:0000256" key="1">
    <source>
        <dbReference type="SAM" id="MobiDB-lite"/>
    </source>
</evidence>
<accession>I3S2Y8</accession>
<proteinExistence type="evidence at transcript level"/>
<organism evidence="2">
    <name type="scientific">Lotus japonicus</name>
    <name type="common">Lotus corniculatus var. japonicus</name>
    <dbReference type="NCBI Taxonomy" id="34305"/>
    <lineage>
        <taxon>Eukaryota</taxon>
        <taxon>Viridiplantae</taxon>
        <taxon>Streptophyta</taxon>
        <taxon>Embryophyta</taxon>
        <taxon>Tracheophyta</taxon>
        <taxon>Spermatophyta</taxon>
        <taxon>Magnoliopsida</taxon>
        <taxon>eudicotyledons</taxon>
        <taxon>Gunneridae</taxon>
        <taxon>Pentapetalae</taxon>
        <taxon>rosids</taxon>
        <taxon>fabids</taxon>
        <taxon>Fabales</taxon>
        <taxon>Fabaceae</taxon>
        <taxon>Papilionoideae</taxon>
        <taxon>50 kb inversion clade</taxon>
        <taxon>NPAAA clade</taxon>
        <taxon>Hologalegina</taxon>
        <taxon>robinioid clade</taxon>
        <taxon>Loteae</taxon>
        <taxon>Lotus</taxon>
    </lineage>
</organism>
<evidence type="ECO:0000313" key="2">
    <source>
        <dbReference type="EMBL" id="AFK34630.1"/>
    </source>
</evidence>
<protein>
    <submittedName>
        <fullName evidence="2">Uncharacterized protein</fullName>
    </submittedName>
</protein>
<dbReference type="AlphaFoldDB" id="I3S2Y8"/>
<dbReference type="EMBL" id="BT134835">
    <property type="protein sequence ID" value="AFK34630.1"/>
    <property type="molecule type" value="mRNA"/>
</dbReference>
<name>I3S2Y8_LOTJA</name>
<feature type="region of interest" description="Disordered" evidence="1">
    <location>
        <begin position="1"/>
        <end position="35"/>
    </location>
</feature>
<reference evidence="2" key="1">
    <citation type="submission" date="2012-05" db="EMBL/GenBank/DDBJ databases">
        <authorList>
            <person name="Krishnakumar V."/>
            <person name="Cheung F."/>
            <person name="Xiao Y."/>
            <person name="Chan A."/>
            <person name="Moskal W.A."/>
            <person name="Town C.D."/>
        </authorList>
    </citation>
    <scope>NUCLEOTIDE SEQUENCE</scope>
</reference>
<feature type="compositionally biased region" description="Polar residues" evidence="1">
    <location>
        <begin position="1"/>
        <end position="28"/>
    </location>
</feature>
<sequence length="35" mass="4010">MDHTLHPTSRSYINRSRTSTFSYGNKKSSPYVGFS</sequence>